<dbReference type="Pfam" id="PF02493">
    <property type="entry name" value="MORN"/>
    <property type="match status" value="4"/>
</dbReference>
<dbReference type="SMART" id="SM00698">
    <property type="entry name" value="MORN"/>
    <property type="match status" value="4"/>
</dbReference>
<accession>A0A182YHA6</accession>
<dbReference type="VEuPathDB" id="VectorBase:ASTEI20_033983"/>
<feature type="compositionally biased region" description="Basic and acidic residues" evidence="2">
    <location>
        <begin position="53"/>
        <end position="64"/>
    </location>
</feature>
<dbReference type="Gene3D" id="2.20.110.10">
    <property type="entry name" value="Histone H3 K4-specific methyltransferase SET7/9 N-terminal domain"/>
    <property type="match status" value="2"/>
</dbReference>
<evidence type="ECO:0000256" key="1">
    <source>
        <dbReference type="ARBA" id="ARBA00022737"/>
    </source>
</evidence>
<protein>
    <submittedName>
        <fullName evidence="3">Uncharacterized protein</fullName>
    </submittedName>
</protein>
<dbReference type="SUPFAM" id="SSF82185">
    <property type="entry name" value="Histone H3 K4-specific methyltransferase SET7/9 N-terminal domain"/>
    <property type="match status" value="1"/>
</dbReference>
<evidence type="ECO:0000256" key="2">
    <source>
        <dbReference type="SAM" id="MobiDB-lite"/>
    </source>
</evidence>
<dbReference type="STRING" id="30069.A0A182YHA6"/>
<dbReference type="InterPro" id="IPR003409">
    <property type="entry name" value="MORN"/>
</dbReference>
<evidence type="ECO:0000313" key="4">
    <source>
        <dbReference type="Proteomes" id="UP000076408"/>
    </source>
</evidence>
<feature type="region of interest" description="Disordered" evidence="2">
    <location>
        <begin position="53"/>
        <end position="73"/>
    </location>
</feature>
<sequence>MSEQDCGVFEGPTEHLVCSQELVPEKPLSSENSDESIIAQTENEVDTCEKKLKRYEGSRNRKNEPYGNGKAKFTNGDHYEGSFRKGVFAGQGTLRQRSGHRYSGAFRKGLREGRGVQTYPDCSTYDGDWMRGVRHGYGVYSYANKDVYEGNWCLDKKHGLGVYAFAQNGLRLRGSWNEGQLAGPVEILFGSVRYHGIWNGTELSDAHESVFNIASRYLLRGIIKCGSFDEYAWTPSEIDRYNFARLPLEPLPVPIPMMECQECDSSDESILEDTV</sequence>
<name>A0A182YHA6_ANOST</name>
<dbReference type="EnsemblMetazoa" id="ASTEI07842-RA">
    <property type="protein sequence ID" value="ASTEI07842-PA"/>
    <property type="gene ID" value="ASTEI07842"/>
</dbReference>
<dbReference type="AlphaFoldDB" id="A0A182YHA6"/>
<organism evidence="3 4">
    <name type="scientific">Anopheles stephensi</name>
    <name type="common">Indo-Pakistan malaria mosquito</name>
    <dbReference type="NCBI Taxonomy" id="30069"/>
    <lineage>
        <taxon>Eukaryota</taxon>
        <taxon>Metazoa</taxon>
        <taxon>Ecdysozoa</taxon>
        <taxon>Arthropoda</taxon>
        <taxon>Hexapoda</taxon>
        <taxon>Insecta</taxon>
        <taxon>Pterygota</taxon>
        <taxon>Neoptera</taxon>
        <taxon>Endopterygota</taxon>
        <taxon>Diptera</taxon>
        <taxon>Nematocera</taxon>
        <taxon>Culicoidea</taxon>
        <taxon>Culicidae</taxon>
        <taxon>Anophelinae</taxon>
        <taxon>Anopheles</taxon>
    </lineage>
</organism>
<dbReference type="Proteomes" id="UP000076408">
    <property type="component" value="Unassembled WGS sequence"/>
</dbReference>
<dbReference type="PANTHER" id="PTHR23084:SF263">
    <property type="entry name" value="MORN REPEAT-CONTAINING PROTEIN 1"/>
    <property type="match status" value="1"/>
</dbReference>
<keyword evidence="1" id="KW-0677">Repeat</keyword>
<feature type="region of interest" description="Disordered" evidence="2">
    <location>
        <begin position="24"/>
        <end position="43"/>
    </location>
</feature>
<dbReference type="PANTHER" id="PTHR23084">
    <property type="entry name" value="PHOSPHATIDYLINOSITOL-4-PHOSPHATE 5-KINASE RELATED"/>
    <property type="match status" value="1"/>
</dbReference>
<reference evidence="4" key="1">
    <citation type="journal article" date="2014" name="Genome Biol.">
        <title>Genome analysis of a major urban malaria vector mosquito, Anopheles stephensi.</title>
        <authorList>
            <person name="Jiang X."/>
            <person name="Peery A."/>
            <person name="Hall A.B."/>
            <person name="Sharma A."/>
            <person name="Chen X.G."/>
            <person name="Waterhouse R.M."/>
            <person name="Komissarov A."/>
            <person name="Riehle M.M."/>
            <person name="Shouche Y."/>
            <person name="Sharakhova M.V."/>
            <person name="Lawson D."/>
            <person name="Pakpour N."/>
            <person name="Arensburger P."/>
            <person name="Davidson V.L."/>
            <person name="Eiglmeier K."/>
            <person name="Emrich S."/>
            <person name="George P."/>
            <person name="Kennedy R.C."/>
            <person name="Mane S.P."/>
            <person name="Maslen G."/>
            <person name="Oringanje C."/>
            <person name="Qi Y."/>
            <person name="Settlage R."/>
            <person name="Tojo M."/>
            <person name="Tubio J.M."/>
            <person name="Unger M.F."/>
            <person name="Wang B."/>
            <person name="Vernick K.D."/>
            <person name="Ribeiro J.M."/>
            <person name="James A.A."/>
            <person name="Michel K."/>
            <person name="Riehle M.A."/>
            <person name="Luckhart S."/>
            <person name="Sharakhov I.V."/>
            <person name="Tu Z."/>
        </authorList>
    </citation>
    <scope>NUCLEOTIDE SEQUENCE [LARGE SCALE GENOMIC DNA]</scope>
    <source>
        <strain evidence="4">Indian</strain>
    </source>
</reference>
<proteinExistence type="predicted"/>
<reference evidence="3" key="2">
    <citation type="submission" date="2020-05" db="UniProtKB">
        <authorList>
            <consortium name="EnsemblMetazoa"/>
        </authorList>
    </citation>
    <scope>IDENTIFICATION</scope>
    <source>
        <strain evidence="3">Indian</strain>
    </source>
</reference>
<dbReference type="OMA" id="IGNDDKC"/>
<dbReference type="VEuPathDB" id="VectorBase:ASTE005497"/>
<keyword evidence="4" id="KW-1185">Reference proteome</keyword>
<dbReference type="FunFam" id="2.20.110.10:FF:000002">
    <property type="entry name" value="Phosphatidylinositol 4-phosphate 5-kinase 8"/>
    <property type="match status" value="1"/>
</dbReference>
<dbReference type="VEuPathDB" id="VectorBase:ASTEI07842"/>
<evidence type="ECO:0000313" key="3">
    <source>
        <dbReference type="EnsemblMetazoa" id="ASTEI07842-PA"/>
    </source>
</evidence>